<reference evidence="2 3" key="1">
    <citation type="submission" date="2014-04" db="EMBL/GenBank/DDBJ databases">
        <authorList>
            <consortium name="DOE Joint Genome Institute"/>
            <person name="Kuo A."/>
            <person name="Ruytinx J."/>
            <person name="Rineau F."/>
            <person name="Colpaert J."/>
            <person name="Kohler A."/>
            <person name="Nagy L.G."/>
            <person name="Floudas D."/>
            <person name="Copeland A."/>
            <person name="Barry K.W."/>
            <person name="Cichocki N."/>
            <person name="Veneault-Fourrey C."/>
            <person name="LaButti K."/>
            <person name="Lindquist E.A."/>
            <person name="Lipzen A."/>
            <person name="Lundell T."/>
            <person name="Morin E."/>
            <person name="Murat C."/>
            <person name="Sun H."/>
            <person name="Tunlid A."/>
            <person name="Henrissat B."/>
            <person name="Grigoriev I.V."/>
            <person name="Hibbett D.S."/>
            <person name="Martin F."/>
            <person name="Nordberg H.P."/>
            <person name="Cantor M.N."/>
            <person name="Hua S.X."/>
        </authorList>
    </citation>
    <scope>NUCLEOTIDE SEQUENCE [LARGE SCALE GENOMIC DNA]</scope>
    <source>
        <strain evidence="2 3">UH-Slu-Lm8-n1</strain>
    </source>
</reference>
<dbReference type="GO" id="GO:0005524">
    <property type="term" value="F:ATP binding"/>
    <property type="evidence" value="ECO:0007669"/>
    <property type="project" value="InterPro"/>
</dbReference>
<keyword evidence="3" id="KW-1185">Reference proteome</keyword>
<dbReference type="HOGENOM" id="CLU_061861_0_0_1"/>
<name>A0A0D0BPB0_9AGAM</name>
<dbReference type="SUPFAM" id="SSF52540">
    <property type="entry name" value="P-loop containing nucleoside triphosphate hydrolases"/>
    <property type="match status" value="1"/>
</dbReference>
<dbReference type="OrthoDB" id="2669270at2759"/>
<protein>
    <recommendedName>
        <fullName evidence="1">ATPase AAA-type core domain-containing protein</fullName>
    </recommendedName>
</protein>
<dbReference type="GO" id="GO:0016887">
    <property type="term" value="F:ATP hydrolysis activity"/>
    <property type="evidence" value="ECO:0007669"/>
    <property type="project" value="InterPro"/>
</dbReference>
<dbReference type="EMBL" id="KN835180">
    <property type="protein sequence ID" value="KIK44978.1"/>
    <property type="molecule type" value="Genomic_DNA"/>
</dbReference>
<dbReference type="InterPro" id="IPR027417">
    <property type="entry name" value="P-loop_NTPase"/>
</dbReference>
<accession>A0A0D0BPB0</accession>
<reference evidence="3" key="2">
    <citation type="submission" date="2015-01" db="EMBL/GenBank/DDBJ databases">
        <title>Evolutionary Origins and Diversification of the Mycorrhizal Mutualists.</title>
        <authorList>
            <consortium name="DOE Joint Genome Institute"/>
            <consortium name="Mycorrhizal Genomics Consortium"/>
            <person name="Kohler A."/>
            <person name="Kuo A."/>
            <person name="Nagy L.G."/>
            <person name="Floudas D."/>
            <person name="Copeland A."/>
            <person name="Barry K.W."/>
            <person name="Cichocki N."/>
            <person name="Veneault-Fourrey C."/>
            <person name="LaButti K."/>
            <person name="Lindquist E.A."/>
            <person name="Lipzen A."/>
            <person name="Lundell T."/>
            <person name="Morin E."/>
            <person name="Murat C."/>
            <person name="Riley R."/>
            <person name="Ohm R."/>
            <person name="Sun H."/>
            <person name="Tunlid A."/>
            <person name="Henrissat B."/>
            <person name="Grigoriev I.V."/>
            <person name="Hibbett D.S."/>
            <person name="Martin F."/>
        </authorList>
    </citation>
    <scope>NUCLEOTIDE SEQUENCE [LARGE SCALE GENOMIC DNA]</scope>
    <source>
        <strain evidence="3">UH-Slu-Lm8-n1</strain>
    </source>
</reference>
<dbReference type="InterPro" id="IPR003959">
    <property type="entry name" value="ATPase_AAA_core"/>
</dbReference>
<dbReference type="Pfam" id="PF00004">
    <property type="entry name" value="AAA"/>
    <property type="match status" value="1"/>
</dbReference>
<dbReference type="Proteomes" id="UP000054485">
    <property type="component" value="Unassembled WGS sequence"/>
</dbReference>
<dbReference type="Gene3D" id="3.40.50.300">
    <property type="entry name" value="P-loop containing nucleotide triphosphate hydrolases"/>
    <property type="match status" value="1"/>
</dbReference>
<dbReference type="AlphaFoldDB" id="A0A0D0BPB0"/>
<dbReference type="PANTHER" id="PTHR46411:SF2">
    <property type="entry name" value="AAA+ ATPASE DOMAIN-CONTAINING PROTEIN"/>
    <property type="match status" value="1"/>
</dbReference>
<proteinExistence type="predicted"/>
<organism evidence="2 3">
    <name type="scientific">Suillus luteus UH-Slu-Lm8-n1</name>
    <dbReference type="NCBI Taxonomy" id="930992"/>
    <lineage>
        <taxon>Eukaryota</taxon>
        <taxon>Fungi</taxon>
        <taxon>Dikarya</taxon>
        <taxon>Basidiomycota</taxon>
        <taxon>Agaricomycotina</taxon>
        <taxon>Agaricomycetes</taxon>
        <taxon>Agaricomycetidae</taxon>
        <taxon>Boletales</taxon>
        <taxon>Suillineae</taxon>
        <taxon>Suillaceae</taxon>
        <taxon>Suillus</taxon>
    </lineage>
</organism>
<dbReference type="PANTHER" id="PTHR46411">
    <property type="entry name" value="FAMILY ATPASE, PUTATIVE-RELATED"/>
    <property type="match status" value="1"/>
</dbReference>
<evidence type="ECO:0000259" key="1">
    <source>
        <dbReference type="Pfam" id="PF00004"/>
    </source>
</evidence>
<evidence type="ECO:0000313" key="2">
    <source>
        <dbReference type="EMBL" id="KIK44978.1"/>
    </source>
</evidence>
<gene>
    <name evidence="2" type="ORF">CY34DRAFT_802053</name>
</gene>
<feature type="domain" description="ATPase AAA-type core" evidence="1">
    <location>
        <begin position="78"/>
        <end position="164"/>
    </location>
</feature>
<evidence type="ECO:0000313" key="3">
    <source>
        <dbReference type="Proteomes" id="UP000054485"/>
    </source>
</evidence>
<dbReference type="InParanoid" id="A0A0D0BPB0"/>
<sequence>MEELGLERLSWITGYDTEKHEWITCDGLECDASDYDQDAWSKLVKDQQTKDLIQSLLDAIGCSTGEPQSEQVRQGVNILLKGAQGTGKRTVVRAICNMLKRPMFDIRANDIPSPGNVRPWAAKVASLAIQWNAVVVVDRGDYFMKSPYPEHRERINEMIQEFESPECICLWPSVLTDKQQALLRPFSTIISFPDLDLAARRHRWLQLFGRDDLAATLPSREDASTTTIRDAEEWAFIREIEKISWYELDGADIEDFMTLARQSAGGRDPTPQHVKASLKDWDAPLSVRNKVARFFALR</sequence>